<feature type="transmembrane region" description="Helical" evidence="1">
    <location>
        <begin position="59"/>
        <end position="79"/>
    </location>
</feature>
<dbReference type="EMBL" id="RDEX01000001">
    <property type="protein sequence ID" value="RLY94841.1"/>
    <property type="molecule type" value="Genomic_DNA"/>
</dbReference>
<dbReference type="AlphaFoldDB" id="A0A3L9L8F6"/>
<feature type="transmembrane region" description="Helical" evidence="1">
    <location>
        <begin position="21"/>
        <end position="47"/>
    </location>
</feature>
<reference evidence="2 3" key="1">
    <citation type="submission" date="2018-10" db="EMBL/GenBank/DDBJ databases">
        <title>Kocuria tytonicola, new bacteria from the preen glands of American barn owls (Tyto furcata).</title>
        <authorList>
            <person name="Braun M.S."/>
            <person name="Wang E."/>
            <person name="Zimmermann S."/>
            <person name="Boutin S."/>
            <person name="Wagner H."/>
            <person name="Wink M."/>
        </authorList>
    </citation>
    <scope>NUCLEOTIDE SEQUENCE [LARGE SCALE GENOMIC DNA]</scope>
    <source>
        <strain evidence="2 3">473</strain>
    </source>
</reference>
<organism evidence="2 3">
    <name type="scientific">Kocuria tytonicola</name>
    <dbReference type="NCBI Taxonomy" id="2055946"/>
    <lineage>
        <taxon>Bacteria</taxon>
        <taxon>Bacillati</taxon>
        <taxon>Actinomycetota</taxon>
        <taxon>Actinomycetes</taxon>
        <taxon>Micrococcales</taxon>
        <taxon>Micrococcaceae</taxon>
        <taxon>Kocuria</taxon>
    </lineage>
</organism>
<evidence type="ECO:0000256" key="1">
    <source>
        <dbReference type="SAM" id="Phobius"/>
    </source>
</evidence>
<dbReference type="RefSeq" id="WP_121864567.1">
    <property type="nucleotide sequence ID" value="NZ_RDEX01000001.1"/>
</dbReference>
<gene>
    <name evidence="2" type="ORF">EAE32_06820</name>
</gene>
<sequence>MARMTKAQREWRPNQPKKQRSVRTMFASSVLSIEAFIVFFAALGAYGLLARDWSTAHKLWLLGGSVVLAALFILLCGMLRRPWGYAAGWVLQLVLIATGFVVPAMFVIGALCALAWWYAVVKGGRMDRENVRRAQEQARWEAEGPLT</sequence>
<feature type="transmembrane region" description="Helical" evidence="1">
    <location>
        <begin position="91"/>
        <end position="119"/>
    </location>
</feature>
<evidence type="ECO:0000313" key="3">
    <source>
        <dbReference type="Proteomes" id="UP000277871"/>
    </source>
</evidence>
<comment type="caution">
    <text evidence="2">The sequence shown here is derived from an EMBL/GenBank/DDBJ whole genome shotgun (WGS) entry which is preliminary data.</text>
</comment>
<accession>A0A3L9L8F6</accession>
<keyword evidence="1" id="KW-0472">Membrane</keyword>
<dbReference type="Proteomes" id="UP000277871">
    <property type="component" value="Unassembled WGS sequence"/>
</dbReference>
<proteinExistence type="predicted"/>
<name>A0A3L9L8F6_9MICC</name>
<dbReference type="InterPro" id="IPR025327">
    <property type="entry name" value="DUF4233"/>
</dbReference>
<keyword evidence="3" id="KW-1185">Reference proteome</keyword>
<dbReference type="Pfam" id="PF14017">
    <property type="entry name" value="DUF4233"/>
    <property type="match status" value="1"/>
</dbReference>
<evidence type="ECO:0000313" key="2">
    <source>
        <dbReference type="EMBL" id="RLY94841.1"/>
    </source>
</evidence>
<keyword evidence="1" id="KW-1133">Transmembrane helix</keyword>
<keyword evidence="1" id="KW-0812">Transmembrane</keyword>
<protein>
    <submittedName>
        <fullName evidence="2">DUF4233 domain-containing protein</fullName>
    </submittedName>
</protein>